<protein>
    <submittedName>
        <fullName evidence="1">Uncharacterized protein</fullName>
    </submittedName>
</protein>
<evidence type="ECO:0000313" key="2">
    <source>
        <dbReference type="Proteomes" id="UP000004968"/>
    </source>
</evidence>
<name>D3ADY2_9FIRM</name>
<organism evidence="1 2">
    <name type="scientific">Hungatella hathewayi DSM 13479</name>
    <dbReference type="NCBI Taxonomy" id="566550"/>
    <lineage>
        <taxon>Bacteria</taxon>
        <taxon>Bacillati</taxon>
        <taxon>Bacillota</taxon>
        <taxon>Clostridia</taxon>
        <taxon>Lachnospirales</taxon>
        <taxon>Lachnospiraceae</taxon>
        <taxon>Hungatella</taxon>
    </lineage>
</organism>
<dbReference type="HOGENOM" id="CLU_3200742_0_0_9"/>
<dbReference type="Proteomes" id="UP000004968">
    <property type="component" value="Unassembled WGS sequence"/>
</dbReference>
<sequence length="45" mass="5576">MVILHKIHSQNCTIYTIYSQCAKWHHNCPDKSYKMRFRKSTYEER</sequence>
<accession>D3ADY2</accession>
<dbReference type="AlphaFoldDB" id="D3ADY2"/>
<dbReference type="EMBL" id="ACIO01000135">
    <property type="protein sequence ID" value="EFC99998.1"/>
    <property type="molecule type" value="Genomic_DNA"/>
</dbReference>
<comment type="caution">
    <text evidence="1">The sequence shown here is derived from an EMBL/GenBank/DDBJ whole genome shotgun (WGS) entry which is preliminary data.</text>
</comment>
<evidence type="ECO:0000313" key="1">
    <source>
        <dbReference type="EMBL" id="EFC99998.1"/>
    </source>
</evidence>
<gene>
    <name evidence="1" type="ORF">CLOSTHATH_01811</name>
</gene>
<proteinExistence type="predicted"/>
<reference evidence="1 2" key="1">
    <citation type="submission" date="2010-01" db="EMBL/GenBank/DDBJ databases">
        <authorList>
            <person name="Weinstock G."/>
            <person name="Sodergren E."/>
            <person name="Clifton S."/>
            <person name="Fulton L."/>
            <person name="Fulton B."/>
            <person name="Courtney L."/>
            <person name="Fronick C."/>
            <person name="Harrison M."/>
            <person name="Strong C."/>
            <person name="Farmer C."/>
            <person name="Delahaunty K."/>
            <person name="Markovic C."/>
            <person name="Hall O."/>
            <person name="Minx P."/>
            <person name="Tomlinson C."/>
            <person name="Mitreva M."/>
            <person name="Nelson J."/>
            <person name="Hou S."/>
            <person name="Wollam A."/>
            <person name="Pepin K.H."/>
            <person name="Johnson M."/>
            <person name="Bhonagiri V."/>
            <person name="Nash W.E."/>
            <person name="Warren W."/>
            <person name="Chinwalla A."/>
            <person name="Mardis E.R."/>
            <person name="Wilson R.K."/>
        </authorList>
    </citation>
    <scope>NUCLEOTIDE SEQUENCE [LARGE SCALE GENOMIC DNA]</scope>
    <source>
        <strain evidence="1 2">DSM 13479</strain>
    </source>
</reference>